<sequence>MKVQELKLYGKALEMPRKALRKQKKVIFHLLRKEFGLIGVFSIALSVKKHSRRIEFEYPEVMVKANEISAVIAKELIFLGALFYALADKRGRLFAKKFMTSMIQKMAMVSMPCLYELNDLVKCEGDVFDNFKKYNRAMFTEIDRVGSWKNSGFNETDDLLEFKVISCLNIELFEGIECPELNTLGCEHDLAGYPLIEQAVQCEFRRSCTLAKGGEYCHFQFYRKGTAPKTTYLNQ</sequence>
<dbReference type="Pfam" id="PF14196">
    <property type="entry name" value="ATC_hydrolase"/>
    <property type="match status" value="1"/>
</dbReference>
<dbReference type="InterPro" id="IPR026002">
    <property type="entry name" value="ATC_hydrolase-like"/>
</dbReference>
<reference evidence="1 2" key="1">
    <citation type="submission" date="2018-12" db="EMBL/GenBank/DDBJ databases">
        <title>Marinifilum JC070 sp. nov., a marine bacterium isolated from Yongle Blue Hole in the South China Sea.</title>
        <authorList>
            <person name="Fu T."/>
        </authorList>
    </citation>
    <scope>NUCLEOTIDE SEQUENCE [LARGE SCALE GENOMIC DNA]</scope>
    <source>
        <strain evidence="1 2">JC070</strain>
    </source>
</reference>
<dbReference type="RefSeq" id="WP_171594956.1">
    <property type="nucleotide sequence ID" value="NZ_RZNH01000009.1"/>
</dbReference>
<organism evidence="1 2">
    <name type="scientific">Marinifilum caeruleilacunae</name>
    <dbReference type="NCBI Taxonomy" id="2499076"/>
    <lineage>
        <taxon>Bacteria</taxon>
        <taxon>Pseudomonadati</taxon>
        <taxon>Bacteroidota</taxon>
        <taxon>Bacteroidia</taxon>
        <taxon>Marinilabiliales</taxon>
        <taxon>Marinifilaceae</taxon>
    </lineage>
</organism>
<name>A0ABX1WU99_9BACT</name>
<evidence type="ECO:0000313" key="1">
    <source>
        <dbReference type="EMBL" id="NOU59683.1"/>
    </source>
</evidence>
<proteinExistence type="predicted"/>
<evidence type="ECO:0000313" key="2">
    <source>
        <dbReference type="Proteomes" id="UP000732105"/>
    </source>
</evidence>
<protein>
    <recommendedName>
        <fullName evidence="3">L-2-amino-thiazoline-4-carboxylic acid hydrolase</fullName>
    </recommendedName>
</protein>
<comment type="caution">
    <text evidence="1">The sequence shown here is derived from an EMBL/GenBank/DDBJ whole genome shotgun (WGS) entry which is preliminary data.</text>
</comment>
<dbReference type="EMBL" id="RZNH01000009">
    <property type="protein sequence ID" value="NOU59683.1"/>
    <property type="molecule type" value="Genomic_DNA"/>
</dbReference>
<dbReference type="Proteomes" id="UP000732105">
    <property type="component" value="Unassembled WGS sequence"/>
</dbReference>
<accession>A0ABX1WU99</accession>
<keyword evidence="2" id="KW-1185">Reference proteome</keyword>
<evidence type="ECO:0008006" key="3">
    <source>
        <dbReference type="Google" id="ProtNLM"/>
    </source>
</evidence>
<gene>
    <name evidence="1" type="ORF">ELS83_07615</name>
</gene>